<organism evidence="1 2">
    <name type="scientific">Nitrosomonas nitrosa</name>
    <dbReference type="NCBI Taxonomy" id="52442"/>
    <lineage>
        <taxon>Bacteria</taxon>
        <taxon>Pseudomonadati</taxon>
        <taxon>Pseudomonadota</taxon>
        <taxon>Betaproteobacteria</taxon>
        <taxon>Nitrosomonadales</taxon>
        <taxon>Nitrosomonadaceae</taxon>
        <taxon>Nitrosomonas</taxon>
    </lineage>
</organism>
<proteinExistence type="predicted"/>
<name>A0A8H8Z0P9_9PROT</name>
<comment type="caution">
    <text evidence="1">The sequence shown here is derived from an EMBL/GenBank/DDBJ whole genome shotgun (WGS) entry which is preliminary data.</text>
</comment>
<reference evidence="1" key="1">
    <citation type="submission" date="2021-02" db="EMBL/GenBank/DDBJ databases">
        <authorList>
            <person name="Han P."/>
        </authorList>
    </citation>
    <scope>NUCLEOTIDE SEQUENCE</scope>
    <source>
        <strain evidence="1">Nitrosomonas nitrosa 18-3D</strain>
    </source>
</reference>
<dbReference type="AlphaFoldDB" id="A0A8H8Z0P9"/>
<dbReference type="Proteomes" id="UP000601736">
    <property type="component" value="Unassembled WGS sequence"/>
</dbReference>
<evidence type="ECO:0000313" key="1">
    <source>
        <dbReference type="EMBL" id="CAE6505946.1"/>
    </source>
</evidence>
<sequence>MRVKVKGRRELITVIGSEASVTAGEYIEVPVVSVSGKV</sequence>
<accession>A0A8H8Z0P9</accession>
<gene>
    <name evidence="1" type="ORF">NMYAN_210004</name>
</gene>
<protein>
    <submittedName>
        <fullName evidence="1">Uncharacterized protein</fullName>
    </submittedName>
</protein>
<evidence type="ECO:0000313" key="2">
    <source>
        <dbReference type="Proteomes" id="UP000601736"/>
    </source>
</evidence>
<dbReference type="EMBL" id="CAJNAP010000014">
    <property type="protein sequence ID" value="CAE6505946.1"/>
    <property type="molecule type" value="Genomic_DNA"/>
</dbReference>